<comment type="cofactor">
    <cofactor evidence="1">
        <name>Zn(2+)</name>
        <dbReference type="ChEBI" id="CHEBI:29105"/>
    </cofactor>
</comment>
<dbReference type="SUPFAM" id="SSF51556">
    <property type="entry name" value="Metallo-dependent hydrolases"/>
    <property type="match status" value="1"/>
</dbReference>
<dbReference type="InterPro" id="IPR006680">
    <property type="entry name" value="Amidohydro-rel"/>
</dbReference>
<dbReference type="InterPro" id="IPR011059">
    <property type="entry name" value="Metal-dep_hydrolase_composite"/>
</dbReference>
<evidence type="ECO:0000256" key="4">
    <source>
        <dbReference type="ARBA" id="ARBA00022833"/>
    </source>
</evidence>
<feature type="domain" description="Amidohydrolase-related" evidence="5">
    <location>
        <begin position="39"/>
        <end position="221"/>
    </location>
</feature>
<comment type="caution">
    <text evidence="6">The sequence shown here is derived from an EMBL/GenBank/DDBJ whole genome shotgun (WGS) entry which is preliminary data.</text>
</comment>
<dbReference type="GO" id="GO:0016787">
    <property type="term" value="F:hydrolase activity"/>
    <property type="evidence" value="ECO:0007669"/>
    <property type="project" value="UniProtKB-KW"/>
</dbReference>
<evidence type="ECO:0000259" key="5">
    <source>
        <dbReference type="Pfam" id="PF01979"/>
    </source>
</evidence>
<dbReference type="Gene3D" id="2.30.40.10">
    <property type="entry name" value="Urease, subunit C, domain 1"/>
    <property type="match status" value="1"/>
</dbReference>
<accession>A0ABD4RKQ1</accession>
<evidence type="ECO:0000313" key="6">
    <source>
        <dbReference type="EMBL" id="MBX7291936.1"/>
    </source>
</evidence>
<evidence type="ECO:0000313" key="7">
    <source>
        <dbReference type="Proteomes" id="UP000775179"/>
    </source>
</evidence>
<sequence length="225" mass="26149">MVYENGYILVKDGKVQKVTKNLDEEYKKFEIIDYENKLIIPGFIDLHFDAPQFANLGLGLDKELIPWLKNYAFPEEAKFKDVNYAKNIYINVIKEIWKQGTTRVVLFSSLHKEGTRVLFDLLIKSGLGAYVGKVNMDRNSPEYLIEDTNQSISDTEDIIKEYIDKSDLVKPIITPRFVPSCTPELMKKLGELSEKYDLLIQSHLSENHLEIEWIKELHRECSSEK</sequence>
<dbReference type="AlphaFoldDB" id="A0ABD4RKQ1"/>
<name>A0ABD4RKQ1_9CLOT</name>
<evidence type="ECO:0000256" key="2">
    <source>
        <dbReference type="ARBA" id="ARBA00022723"/>
    </source>
</evidence>
<dbReference type="InterPro" id="IPR032466">
    <property type="entry name" value="Metal_Hydrolase"/>
</dbReference>
<dbReference type="Pfam" id="PF01979">
    <property type="entry name" value="Amidohydro_1"/>
    <property type="match status" value="1"/>
</dbReference>
<keyword evidence="2" id="KW-0479">Metal-binding</keyword>
<dbReference type="PANTHER" id="PTHR11271:SF6">
    <property type="entry name" value="GUANINE DEAMINASE"/>
    <property type="match status" value="1"/>
</dbReference>
<dbReference type="EMBL" id="JAIFTX010000055">
    <property type="protein sequence ID" value="MBX7291936.1"/>
    <property type="molecule type" value="Genomic_DNA"/>
</dbReference>
<organism evidence="6 7">
    <name type="scientific">Clostridium chauvoei</name>
    <dbReference type="NCBI Taxonomy" id="46867"/>
    <lineage>
        <taxon>Bacteria</taxon>
        <taxon>Bacillati</taxon>
        <taxon>Bacillota</taxon>
        <taxon>Clostridia</taxon>
        <taxon>Eubacteriales</taxon>
        <taxon>Clostridiaceae</taxon>
        <taxon>Clostridium</taxon>
    </lineage>
</organism>
<dbReference type="RefSeq" id="WP_079481681.1">
    <property type="nucleotide sequence ID" value="NZ_CP018624.1"/>
</dbReference>
<reference evidence="6 7" key="1">
    <citation type="submission" date="2021-08" db="EMBL/GenBank/DDBJ databases">
        <title>Genome sequence analysis of Clostridium chauvoei strains of European origin and evaluation of typing options for outbreak investigations.</title>
        <authorList>
            <person name="Abdel-Glil M."/>
            <person name="Thomas P."/>
            <person name="Seyboldt C."/>
        </authorList>
    </citation>
    <scope>NUCLEOTIDE SEQUENCE [LARGE SCALE GENOMIC DNA]</scope>
    <source>
        <strain evidence="6 7">S0260-09</strain>
    </source>
</reference>
<dbReference type="GO" id="GO:0046872">
    <property type="term" value="F:metal ion binding"/>
    <property type="evidence" value="ECO:0007669"/>
    <property type="project" value="UniProtKB-KW"/>
</dbReference>
<proteinExistence type="predicted"/>
<keyword evidence="3" id="KW-0378">Hydrolase</keyword>
<dbReference type="PANTHER" id="PTHR11271">
    <property type="entry name" value="GUANINE DEAMINASE"/>
    <property type="match status" value="1"/>
</dbReference>
<dbReference type="Proteomes" id="UP000775179">
    <property type="component" value="Unassembled WGS sequence"/>
</dbReference>
<protein>
    <submittedName>
        <fullName evidence="6">Amidohydrolase family protein</fullName>
    </submittedName>
</protein>
<evidence type="ECO:0000256" key="3">
    <source>
        <dbReference type="ARBA" id="ARBA00022801"/>
    </source>
</evidence>
<dbReference type="Gene3D" id="3.20.20.140">
    <property type="entry name" value="Metal-dependent hydrolases"/>
    <property type="match status" value="1"/>
</dbReference>
<evidence type="ECO:0000256" key="1">
    <source>
        <dbReference type="ARBA" id="ARBA00001947"/>
    </source>
</evidence>
<keyword evidence="4" id="KW-0862">Zinc</keyword>
<dbReference type="SUPFAM" id="SSF51338">
    <property type="entry name" value="Composite domain of metallo-dependent hydrolases"/>
    <property type="match status" value="1"/>
</dbReference>
<gene>
    <name evidence="6" type="ORF">K4H94_13220</name>
</gene>
<dbReference type="InterPro" id="IPR051607">
    <property type="entry name" value="Metallo-dep_hydrolases"/>
</dbReference>